<evidence type="ECO:0000313" key="2">
    <source>
        <dbReference type="Proteomes" id="UP000193719"/>
    </source>
</evidence>
<evidence type="ECO:0000313" key="1">
    <source>
        <dbReference type="EMBL" id="ORX46202.1"/>
    </source>
</evidence>
<dbReference type="InterPro" id="IPR006379">
    <property type="entry name" value="HAD-SF_hydro_IIB"/>
</dbReference>
<dbReference type="Gene3D" id="3.30.1240.10">
    <property type="match status" value="1"/>
</dbReference>
<reference evidence="1 2" key="1">
    <citation type="submission" date="2016-08" db="EMBL/GenBank/DDBJ databases">
        <title>Genomes of anaerobic fungi encode conserved fungal cellulosomes for biomass hydrolysis.</title>
        <authorList>
            <consortium name="DOE Joint Genome Institute"/>
            <person name="Haitjema C.H."/>
            <person name="Gilmore S.P."/>
            <person name="Henske J.K."/>
            <person name="Solomon K.V."/>
            <person name="De Groot R."/>
            <person name="Kuo A."/>
            <person name="Mondo S.J."/>
            <person name="Salamov A.A."/>
            <person name="Labutti K."/>
            <person name="Zhao Z."/>
            <person name="Chiniquy J."/>
            <person name="Barry K."/>
            <person name="Brewer H.M."/>
            <person name="Purvine S.O."/>
            <person name="Wright A.T."/>
            <person name="Boxma B."/>
            <person name="Van Alen T."/>
            <person name="Hackstein J.H."/>
            <person name="Baker S.E."/>
            <person name="Grigoriev I.V."/>
            <person name="O'Malley M.A."/>
        </authorList>
    </citation>
    <scope>NUCLEOTIDE SEQUENCE [LARGE SCALE GENOMIC DNA]</scope>
    <source>
        <strain evidence="2">finn</strain>
    </source>
</reference>
<dbReference type="NCBIfam" id="TIGR01484">
    <property type="entry name" value="HAD-SF-IIB"/>
    <property type="match status" value="1"/>
</dbReference>
<dbReference type="InterPro" id="IPR023214">
    <property type="entry name" value="HAD_sf"/>
</dbReference>
<sequence>IDGTLLTPAGKLSERTKYVIHRVLNKYPNLHFVLASGRARPATLHIREKLNIINRPYTESLLSNGCVVYDSNNNVVYQDTIPSDFFIKAHKIIKPSQKYTYLYSTIDDAITYSERWAKIMKEKYKEQVLIADKNEFVQKVETGKVQVNKFSFLVSEAKEADDIKEKLEDLRKEYKLKCIFSNGPYLGYMPPNTNKGTSLSNLIQHLNIKKEEVIAFGDGINDIELFQNSGWPIAMENASDKLKPYAKLITKSNAEDGVADMLEKIFLKDE</sequence>
<feature type="non-terminal residue" evidence="1">
    <location>
        <position position="1"/>
    </location>
</feature>
<dbReference type="Gene3D" id="3.40.50.1000">
    <property type="entry name" value="HAD superfamily/HAD-like"/>
    <property type="match status" value="1"/>
</dbReference>
<dbReference type="Proteomes" id="UP000193719">
    <property type="component" value="Unassembled WGS sequence"/>
</dbReference>
<dbReference type="GO" id="GO:0005829">
    <property type="term" value="C:cytosol"/>
    <property type="evidence" value="ECO:0007669"/>
    <property type="project" value="TreeGrafter"/>
</dbReference>
<dbReference type="EMBL" id="MCFH01000036">
    <property type="protein sequence ID" value="ORX46202.1"/>
    <property type="molecule type" value="Genomic_DNA"/>
</dbReference>
<proteinExistence type="predicted"/>
<dbReference type="GO" id="GO:0000287">
    <property type="term" value="F:magnesium ion binding"/>
    <property type="evidence" value="ECO:0007669"/>
    <property type="project" value="TreeGrafter"/>
</dbReference>
<name>A0A1Y1V342_9FUNG</name>
<gene>
    <name evidence="1" type="ORF">BCR36DRAFT_297899</name>
</gene>
<dbReference type="GO" id="GO:0016791">
    <property type="term" value="F:phosphatase activity"/>
    <property type="evidence" value="ECO:0007669"/>
    <property type="project" value="UniProtKB-ARBA"/>
</dbReference>
<dbReference type="STRING" id="1754191.A0A1Y1V342"/>
<dbReference type="OrthoDB" id="27226at2759"/>
<evidence type="ECO:0008006" key="3">
    <source>
        <dbReference type="Google" id="ProtNLM"/>
    </source>
</evidence>
<accession>A0A1Y1V342</accession>
<dbReference type="Pfam" id="PF08282">
    <property type="entry name" value="Hydrolase_3"/>
    <property type="match status" value="1"/>
</dbReference>
<dbReference type="AlphaFoldDB" id="A0A1Y1V342"/>
<dbReference type="NCBIfam" id="TIGR00099">
    <property type="entry name" value="Cof-subfamily"/>
    <property type="match status" value="1"/>
</dbReference>
<reference evidence="1 2" key="2">
    <citation type="submission" date="2016-08" db="EMBL/GenBank/DDBJ databases">
        <title>Pervasive Adenine N6-methylation of Active Genes in Fungi.</title>
        <authorList>
            <consortium name="DOE Joint Genome Institute"/>
            <person name="Mondo S.J."/>
            <person name="Dannebaum R.O."/>
            <person name="Kuo R.C."/>
            <person name="Labutti K."/>
            <person name="Haridas S."/>
            <person name="Kuo A."/>
            <person name="Salamov A."/>
            <person name="Ahrendt S.R."/>
            <person name="Lipzen A."/>
            <person name="Sullivan W."/>
            <person name="Andreopoulos W.B."/>
            <person name="Clum A."/>
            <person name="Lindquist E."/>
            <person name="Daum C."/>
            <person name="Ramamoorthy G.K."/>
            <person name="Gryganskyi A."/>
            <person name="Culley D."/>
            <person name="Magnuson J.K."/>
            <person name="James T.Y."/>
            <person name="O'Malley M.A."/>
            <person name="Stajich J.E."/>
            <person name="Spatafora J.W."/>
            <person name="Visel A."/>
            <person name="Grigoriev I.V."/>
        </authorList>
    </citation>
    <scope>NUCLEOTIDE SEQUENCE [LARGE SCALE GENOMIC DNA]</scope>
    <source>
        <strain evidence="2">finn</strain>
    </source>
</reference>
<dbReference type="PANTHER" id="PTHR10000">
    <property type="entry name" value="PHOSPHOSERINE PHOSPHATASE"/>
    <property type="match status" value="1"/>
</dbReference>
<protein>
    <recommendedName>
        <fullName evidence="3">HAD-like protein</fullName>
    </recommendedName>
</protein>
<dbReference type="PANTHER" id="PTHR10000:SF8">
    <property type="entry name" value="HAD SUPERFAMILY HYDROLASE-LIKE, TYPE 3"/>
    <property type="match status" value="1"/>
</dbReference>
<dbReference type="InterPro" id="IPR036412">
    <property type="entry name" value="HAD-like_sf"/>
</dbReference>
<organism evidence="1 2">
    <name type="scientific">Piromyces finnis</name>
    <dbReference type="NCBI Taxonomy" id="1754191"/>
    <lineage>
        <taxon>Eukaryota</taxon>
        <taxon>Fungi</taxon>
        <taxon>Fungi incertae sedis</taxon>
        <taxon>Chytridiomycota</taxon>
        <taxon>Chytridiomycota incertae sedis</taxon>
        <taxon>Neocallimastigomycetes</taxon>
        <taxon>Neocallimastigales</taxon>
        <taxon>Neocallimastigaceae</taxon>
        <taxon>Piromyces</taxon>
    </lineage>
</organism>
<dbReference type="SUPFAM" id="SSF56784">
    <property type="entry name" value="HAD-like"/>
    <property type="match status" value="1"/>
</dbReference>
<dbReference type="InterPro" id="IPR000150">
    <property type="entry name" value="Cof"/>
</dbReference>
<keyword evidence="2" id="KW-1185">Reference proteome</keyword>
<comment type="caution">
    <text evidence="1">The sequence shown here is derived from an EMBL/GenBank/DDBJ whole genome shotgun (WGS) entry which is preliminary data.</text>
</comment>